<dbReference type="EMBL" id="LN835302">
    <property type="protein sequence ID" value="CRG99482.1"/>
    <property type="molecule type" value="Genomic_DNA"/>
</dbReference>
<sequence length="192" mass="22947">MSTDIKKFENEDNALFKIKSEINSLESELKNWFIKRRLNMELNYSLKKLFDNYNFVGLSINNNINLKDKMMWYDIVNGKPEIEDNLSIDAREYKADYYNNMWNKSTTVDNPCRLVGSIYFRCLKNNYQLNKLDREYKCLHSFINFNNCRKALKLQQANNVKNSLIKQNLEDTNAKALFERRSLLLDMIEDHK</sequence>
<dbReference type="KEGG" id="prel:PRELSG_0724700"/>
<dbReference type="AlphaFoldDB" id="A0A1J1H4J6"/>
<evidence type="ECO:0000313" key="2">
    <source>
        <dbReference type="Proteomes" id="UP000220158"/>
    </source>
</evidence>
<dbReference type="OMA" id="RCLKNNY"/>
<dbReference type="OrthoDB" id="427429at2759"/>
<keyword evidence="2" id="KW-1185">Reference proteome</keyword>
<proteinExistence type="predicted"/>
<protein>
    <submittedName>
        <fullName evidence="1">Uncharacterized protein</fullName>
    </submittedName>
</protein>
<dbReference type="GeneID" id="39735584"/>
<accession>A0A1J1H4J6</accession>
<name>A0A1J1H4J6_PLARL</name>
<reference evidence="1 2" key="1">
    <citation type="submission" date="2015-04" db="EMBL/GenBank/DDBJ databases">
        <authorList>
            <consortium name="Pathogen Informatics"/>
        </authorList>
    </citation>
    <scope>NUCLEOTIDE SEQUENCE [LARGE SCALE GENOMIC DNA]</scope>
    <source>
        <strain evidence="1 2">SGS1</strain>
    </source>
</reference>
<dbReference type="Proteomes" id="UP000220158">
    <property type="component" value="Chromosome 7"/>
</dbReference>
<gene>
    <name evidence="1" type="ORF">PRELSG_0724700</name>
</gene>
<dbReference type="VEuPathDB" id="PlasmoDB:PRELSG_0724700"/>
<dbReference type="RefSeq" id="XP_028532488.1">
    <property type="nucleotide sequence ID" value="XM_028675950.1"/>
</dbReference>
<evidence type="ECO:0000313" key="1">
    <source>
        <dbReference type="EMBL" id="CRG99482.1"/>
    </source>
</evidence>
<organism evidence="1 2">
    <name type="scientific">Plasmodium relictum</name>
    <dbReference type="NCBI Taxonomy" id="85471"/>
    <lineage>
        <taxon>Eukaryota</taxon>
        <taxon>Sar</taxon>
        <taxon>Alveolata</taxon>
        <taxon>Apicomplexa</taxon>
        <taxon>Aconoidasida</taxon>
        <taxon>Haemosporida</taxon>
        <taxon>Plasmodiidae</taxon>
        <taxon>Plasmodium</taxon>
        <taxon>Plasmodium (Haemamoeba)</taxon>
    </lineage>
</organism>